<protein>
    <submittedName>
        <fullName evidence="2">Uncharacterized protein</fullName>
    </submittedName>
</protein>
<keyword evidence="3" id="KW-1185">Reference proteome</keyword>
<accession>A0AA39FY97</accession>
<evidence type="ECO:0000313" key="3">
    <source>
        <dbReference type="Proteomes" id="UP001168990"/>
    </source>
</evidence>
<organism evidence="2 3">
    <name type="scientific">Microctonus aethiopoides</name>
    <dbReference type="NCBI Taxonomy" id="144406"/>
    <lineage>
        <taxon>Eukaryota</taxon>
        <taxon>Metazoa</taxon>
        <taxon>Ecdysozoa</taxon>
        <taxon>Arthropoda</taxon>
        <taxon>Hexapoda</taxon>
        <taxon>Insecta</taxon>
        <taxon>Pterygota</taxon>
        <taxon>Neoptera</taxon>
        <taxon>Endopterygota</taxon>
        <taxon>Hymenoptera</taxon>
        <taxon>Apocrita</taxon>
        <taxon>Ichneumonoidea</taxon>
        <taxon>Braconidae</taxon>
        <taxon>Euphorinae</taxon>
        <taxon>Microctonus</taxon>
    </lineage>
</organism>
<feature type="compositionally biased region" description="Low complexity" evidence="1">
    <location>
        <begin position="69"/>
        <end position="92"/>
    </location>
</feature>
<feature type="region of interest" description="Disordered" evidence="1">
    <location>
        <begin position="56"/>
        <end position="99"/>
    </location>
</feature>
<dbReference type="Proteomes" id="UP001168990">
    <property type="component" value="Unassembled WGS sequence"/>
</dbReference>
<gene>
    <name evidence="2" type="ORF">PV328_001876</name>
</gene>
<dbReference type="AlphaFoldDB" id="A0AA39FY97"/>
<feature type="non-terminal residue" evidence="2">
    <location>
        <position position="152"/>
    </location>
</feature>
<evidence type="ECO:0000313" key="2">
    <source>
        <dbReference type="EMBL" id="KAK0177868.1"/>
    </source>
</evidence>
<reference evidence="2" key="2">
    <citation type="submission" date="2023-03" db="EMBL/GenBank/DDBJ databases">
        <authorList>
            <person name="Inwood S.N."/>
            <person name="Skelly J.G."/>
            <person name="Guhlin J."/>
            <person name="Harrop T.W.R."/>
            <person name="Goldson S.G."/>
            <person name="Dearden P.K."/>
        </authorList>
    </citation>
    <scope>NUCLEOTIDE SEQUENCE</scope>
    <source>
        <strain evidence="2">Irish</strain>
        <tissue evidence="2">Whole body</tissue>
    </source>
</reference>
<reference evidence="2" key="1">
    <citation type="journal article" date="2023" name="bioRxiv">
        <title>Scaffold-level genome assemblies of two parasitoid biocontrol wasps reveal the parthenogenesis mechanism and an associated novel virus.</title>
        <authorList>
            <person name="Inwood S."/>
            <person name="Skelly J."/>
            <person name="Guhlin J."/>
            <person name="Harrop T."/>
            <person name="Goldson S."/>
            <person name="Dearden P."/>
        </authorList>
    </citation>
    <scope>NUCLEOTIDE SEQUENCE</scope>
    <source>
        <strain evidence="2">Irish</strain>
        <tissue evidence="2">Whole body</tissue>
    </source>
</reference>
<sequence length="152" mass="16868">WGRSGRESQEHSGRNLQDGLFQIASQACHILVQVNNTQNVSYGGNNTVTNVAYSKYTTSDDGNTHGACTSTSPPRSSSTATSSTSKSFTTRANPTTPKDQDVVVLLPHRKSRTPRLKHKLSVRVESDCIKSFSIEIDAKFYRQRTCEMEQVR</sequence>
<dbReference type="EMBL" id="JAQQBS010000001">
    <property type="protein sequence ID" value="KAK0177868.1"/>
    <property type="molecule type" value="Genomic_DNA"/>
</dbReference>
<name>A0AA39FY97_9HYME</name>
<comment type="caution">
    <text evidence="2">The sequence shown here is derived from an EMBL/GenBank/DDBJ whole genome shotgun (WGS) entry which is preliminary data.</text>
</comment>
<evidence type="ECO:0000256" key="1">
    <source>
        <dbReference type="SAM" id="MobiDB-lite"/>
    </source>
</evidence>
<proteinExistence type="predicted"/>